<proteinExistence type="predicted"/>
<comment type="caution">
    <text evidence="1">The sequence shown here is derived from an EMBL/GenBank/DDBJ whole genome shotgun (WGS) entry which is preliminary data.</text>
</comment>
<accession>A0ABQ9GN03</accession>
<evidence type="ECO:0000313" key="1">
    <source>
        <dbReference type="EMBL" id="KAJ8873389.1"/>
    </source>
</evidence>
<dbReference type="EMBL" id="JARBHB010000011">
    <property type="protein sequence ID" value="KAJ8873389.1"/>
    <property type="molecule type" value="Genomic_DNA"/>
</dbReference>
<keyword evidence="2" id="KW-1185">Reference proteome</keyword>
<sequence length="204" mass="23141">MPVPVAMFPEVRHTSFLDKRLFNQESQRYVCVLQDNNNNSPGLLATKTLSTHADVDVDFRVHYFSSAKGKMVMLVHNASGTCLYTDEDNRLALRSLHDRSPASNILREADPEEITRADSRFFYIHSSGMGRDNYVIKSTNGEALSESLNNDKSNHDDYNILSYRVCFISGDNLYLSISDNGVDLTLKSYNGMTFPSKMSFNFRK</sequence>
<reference evidence="1 2" key="1">
    <citation type="submission" date="2023-02" db="EMBL/GenBank/DDBJ databases">
        <title>LHISI_Scaffold_Assembly.</title>
        <authorList>
            <person name="Stuart O.P."/>
            <person name="Cleave R."/>
            <person name="Magrath M.J.L."/>
            <person name="Mikheyev A.S."/>
        </authorList>
    </citation>
    <scope>NUCLEOTIDE SEQUENCE [LARGE SCALE GENOMIC DNA]</scope>
    <source>
        <strain evidence="1">Daus_M_001</strain>
        <tissue evidence="1">Leg muscle</tissue>
    </source>
</reference>
<name>A0ABQ9GN03_9NEOP</name>
<dbReference type="Proteomes" id="UP001159363">
    <property type="component" value="Chromosome 10"/>
</dbReference>
<gene>
    <name evidence="1" type="ORF">PR048_027025</name>
</gene>
<organism evidence="1 2">
    <name type="scientific">Dryococelus australis</name>
    <dbReference type="NCBI Taxonomy" id="614101"/>
    <lineage>
        <taxon>Eukaryota</taxon>
        <taxon>Metazoa</taxon>
        <taxon>Ecdysozoa</taxon>
        <taxon>Arthropoda</taxon>
        <taxon>Hexapoda</taxon>
        <taxon>Insecta</taxon>
        <taxon>Pterygota</taxon>
        <taxon>Neoptera</taxon>
        <taxon>Polyneoptera</taxon>
        <taxon>Phasmatodea</taxon>
        <taxon>Verophasmatodea</taxon>
        <taxon>Anareolatae</taxon>
        <taxon>Phasmatidae</taxon>
        <taxon>Eurycanthinae</taxon>
        <taxon>Dryococelus</taxon>
    </lineage>
</organism>
<evidence type="ECO:0000313" key="2">
    <source>
        <dbReference type="Proteomes" id="UP001159363"/>
    </source>
</evidence>
<protein>
    <submittedName>
        <fullName evidence="1">Uncharacterized protein</fullName>
    </submittedName>
</protein>